<proteinExistence type="predicted"/>
<feature type="domain" description="DUF4037" evidence="2">
    <location>
        <begin position="132"/>
        <end position="209"/>
    </location>
</feature>
<evidence type="ECO:0000313" key="3">
    <source>
        <dbReference type="EMBL" id="GHE14354.1"/>
    </source>
</evidence>
<gene>
    <name evidence="3" type="ORF">GCM10010339_84580</name>
</gene>
<name>A0A919D8X3_9ACTN</name>
<dbReference type="CDD" id="cd05403">
    <property type="entry name" value="NT_KNTase_like"/>
    <property type="match status" value="1"/>
</dbReference>
<evidence type="ECO:0000259" key="2">
    <source>
        <dbReference type="Pfam" id="PF13228"/>
    </source>
</evidence>
<dbReference type="Pfam" id="PF13228">
    <property type="entry name" value="DUF4037"/>
    <property type="match status" value="1"/>
</dbReference>
<dbReference type="Pfam" id="PF01909">
    <property type="entry name" value="NTP_transf_2"/>
    <property type="match status" value="1"/>
</dbReference>
<evidence type="ECO:0000313" key="4">
    <source>
        <dbReference type="Proteomes" id="UP000655443"/>
    </source>
</evidence>
<dbReference type="AlphaFoldDB" id="A0A919D8X3"/>
<accession>A0A919D8X3</accession>
<reference evidence="3" key="2">
    <citation type="submission" date="2020-09" db="EMBL/GenBank/DDBJ databases">
        <authorList>
            <person name="Sun Q."/>
            <person name="Ohkuma M."/>
        </authorList>
    </citation>
    <scope>NUCLEOTIDE SEQUENCE</scope>
    <source>
        <strain evidence="3">JCM 4714</strain>
    </source>
</reference>
<dbReference type="SUPFAM" id="SSF81301">
    <property type="entry name" value="Nucleotidyltransferase"/>
    <property type="match status" value="1"/>
</dbReference>
<reference evidence="3" key="1">
    <citation type="journal article" date="2014" name="Int. J. Syst. Evol. Microbiol.">
        <title>Complete genome sequence of Corynebacterium casei LMG S-19264T (=DSM 44701T), isolated from a smear-ripened cheese.</title>
        <authorList>
            <consortium name="US DOE Joint Genome Institute (JGI-PGF)"/>
            <person name="Walter F."/>
            <person name="Albersmeier A."/>
            <person name="Kalinowski J."/>
            <person name="Ruckert C."/>
        </authorList>
    </citation>
    <scope>NUCLEOTIDE SEQUENCE</scope>
    <source>
        <strain evidence="3">JCM 4714</strain>
    </source>
</reference>
<dbReference type="GO" id="GO:0016779">
    <property type="term" value="F:nucleotidyltransferase activity"/>
    <property type="evidence" value="ECO:0007669"/>
    <property type="project" value="InterPro"/>
</dbReference>
<dbReference type="RefSeq" id="WP_229882390.1">
    <property type="nucleotide sequence ID" value="NZ_BMVG01000049.1"/>
</dbReference>
<evidence type="ECO:0008006" key="5">
    <source>
        <dbReference type="Google" id="ProtNLM"/>
    </source>
</evidence>
<sequence length="275" mass="29188">MDQVTKIANRLADVGGVVAVCLGGSRARGTHEPDSDFDLGLYYRPPLDTAALRLLATELTGAAVEVTEPGGWGPWVDGGGWLTVEGVHIDWIYRDLDRVHRIWQQCQAGRFETGAQAGHPLGVYSHAYAGEVALGRVLADPTGELAALQAQIRTSYPQPLRESLVANARWEVPFTLSIARKGVARGDAFYIGGCLFRVVGLLVHALHAQAGCWVLNEKGAVQAAGQLPASPAHFSARAHALFGALSGTPDELTKAIDEADRLAADVLDNLSPSPG</sequence>
<organism evidence="3 4">
    <name type="scientific">Streptomyces alanosinicus</name>
    <dbReference type="NCBI Taxonomy" id="68171"/>
    <lineage>
        <taxon>Bacteria</taxon>
        <taxon>Bacillati</taxon>
        <taxon>Actinomycetota</taxon>
        <taxon>Actinomycetes</taxon>
        <taxon>Kitasatosporales</taxon>
        <taxon>Streptomycetaceae</taxon>
        <taxon>Streptomyces</taxon>
    </lineage>
</organism>
<protein>
    <recommendedName>
        <fullName evidence="5">DNA polymerase subunit beta</fullName>
    </recommendedName>
</protein>
<dbReference type="InterPro" id="IPR043519">
    <property type="entry name" value="NT_sf"/>
</dbReference>
<feature type="domain" description="Polymerase nucleotidyl transferase" evidence="1">
    <location>
        <begin position="6"/>
        <end position="48"/>
    </location>
</feature>
<dbReference type="EMBL" id="BMVG01000049">
    <property type="protein sequence ID" value="GHE14354.1"/>
    <property type="molecule type" value="Genomic_DNA"/>
</dbReference>
<dbReference type="InterPro" id="IPR025117">
    <property type="entry name" value="DUF4037"/>
</dbReference>
<dbReference type="Gene3D" id="3.30.460.10">
    <property type="entry name" value="Beta Polymerase, domain 2"/>
    <property type="match status" value="1"/>
</dbReference>
<keyword evidence="4" id="KW-1185">Reference proteome</keyword>
<evidence type="ECO:0000259" key="1">
    <source>
        <dbReference type="Pfam" id="PF01909"/>
    </source>
</evidence>
<dbReference type="Proteomes" id="UP000655443">
    <property type="component" value="Unassembled WGS sequence"/>
</dbReference>
<dbReference type="InterPro" id="IPR002934">
    <property type="entry name" value="Polymerase_NTP_transf_dom"/>
</dbReference>
<comment type="caution">
    <text evidence="3">The sequence shown here is derived from an EMBL/GenBank/DDBJ whole genome shotgun (WGS) entry which is preliminary data.</text>
</comment>